<dbReference type="EMBL" id="RJKL01000001">
    <property type="protein sequence ID" value="ROP29841.1"/>
    <property type="molecule type" value="Genomic_DNA"/>
</dbReference>
<dbReference type="InterPro" id="IPR036271">
    <property type="entry name" value="Tet_transcr_reg_TetR-rel_C_sf"/>
</dbReference>
<evidence type="ECO:0000313" key="8">
    <source>
        <dbReference type="Proteomes" id="UP000271683"/>
    </source>
</evidence>
<feature type="domain" description="HTH tetR-type" evidence="6">
    <location>
        <begin position="29"/>
        <end position="89"/>
    </location>
</feature>
<keyword evidence="1" id="KW-0805">Transcription regulation</keyword>
<evidence type="ECO:0000256" key="1">
    <source>
        <dbReference type="ARBA" id="ARBA00023015"/>
    </source>
</evidence>
<evidence type="ECO:0000256" key="3">
    <source>
        <dbReference type="ARBA" id="ARBA00023163"/>
    </source>
</evidence>
<reference evidence="7 8" key="1">
    <citation type="submission" date="2018-11" db="EMBL/GenBank/DDBJ databases">
        <title>Sequencing the genomes of 1000 actinobacteria strains.</title>
        <authorList>
            <person name="Klenk H.-P."/>
        </authorList>
    </citation>
    <scope>NUCLEOTIDE SEQUENCE [LARGE SCALE GENOMIC DNA]</scope>
    <source>
        <strain evidence="7 8">DSM 43634</strain>
    </source>
</reference>
<keyword evidence="3" id="KW-0804">Transcription</keyword>
<dbReference type="Gene3D" id="1.10.10.60">
    <property type="entry name" value="Homeodomain-like"/>
    <property type="match status" value="1"/>
</dbReference>
<feature type="DNA-binding region" description="H-T-H motif" evidence="4">
    <location>
        <begin position="52"/>
        <end position="71"/>
    </location>
</feature>
<dbReference type="InterPro" id="IPR011075">
    <property type="entry name" value="TetR_C"/>
</dbReference>
<evidence type="ECO:0000256" key="2">
    <source>
        <dbReference type="ARBA" id="ARBA00023125"/>
    </source>
</evidence>
<organism evidence="7 8">
    <name type="scientific">Couchioplanes caeruleus</name>
    <dbReference type="NCBI Taxonomy" id="56438"/>
    <lineage>
        <taxon>Bacteria</taxon>
        <taxon>Bacillati</taxon>
        <taxon>Actinomycetota</taxon>
        <taxon>Actinomycetes</taxon>
        <taxon>Micromonosporales</taxon>
        <taxon>Micromonosporaceae</taxon>
        <taxon>Couchioplanes</taxon>
    </lineage>
</organism>
<accession>A0A3N1GIA8</accession>
<comment type="caution">
    <text evidence="7">The sequence shown here is derived from an EMBL/GenBank/DDBJ whole genome shotgun (WGS) entry which is preliminary data.</text>
</comment>
<evidence type="ECO:0000259" key="6">
    <source>
        <dbReference type="PROSITE" id="PS50977"/>
    </source>
</evidence>
<feature type="region of interest" description="Disordered" evidence="5">
    <location>
        <begin position="1"/>
        <end position="28"/>
    </location>
</feature>
<dbReference type="GO" id="GO:0000976">
    <property type="term" value="F:transcription cis-regulatory region binding"/>
    <property type="evidence" value="ECO:0007669"/>
    <property type="project" value="TreeGrafter"/>
</dbReference>
<dbReference type="Gene3D" id="1.10.357.10">
    <property type="entry name" value="Tetracycline Repressor, domain 2"/>
    <property type="match status" value="1"/>
</dbReference>
<dbReference type="InterPro" id="IPR001647">
    <property type="entry name" value="HTH_TetR"/>
</dbReference>
<protein>
    <submittedName>
        <fullName evidence="7">TetR family transcriptional regulator</fullName>
    </submittedName>
</protein>
<dbReference type="InterPro" id="IPR009057">
    <property type="entry name" value="Homeodomain-like_sf"/>
</dbReference>
<name>A0A3N1GIA8_9ACTN</name>
<dbReference type="PROSITE" id="PS50977">
    <property type="entry name" value="HTH_TETR_2"/>
    <property type="match status" value="1"/>
</dbReference>
<evidence type="ECO:0000256" key="5">
    <source>
        <dbReference type="SAM" id="MobiDB-lite"/>
    </source>
</evidence>
<proteinExistence type="predicted"/>
<evidence type="ECO:0000313" key="7">
    <source>
        <dbReference type="EMBL" id="ROP29841.1"/>
    </source>
</evidence>
<dbReference type="PANTHER" id="PTHR30055:SF148">
    <property type="entry name" value="TETR-FAMILY TRANSCRIPTIONAL REGULATOR"/>
    <property type="match status" value="1"/>
</dbReference>
<dbReference type="InterPro" id="IPR050109">
    <property type="entry name" value="HTH-type_TetR-like_transc_reg"/>
</dbReference>
<dbReference type="PRINTS" id="PR00455">
    <property type="entry name" value="HTHTETR"/>
</dbReference>
<dbReference type="PANTHER" id="PTHR30055">
    <property type="entry name" value="HTH-TYPE TRANSCRIPTIONAL REGULATOR RUTR"/>
    <property type="match status" value="1"/>
</dbReference>
<sequence>METYTTGVYRNRASGAEPTPAPAGRARDPDIDARILAAARRQLSLLGYEGMSLASVAQEAGTTRQALYRRWASKADLAGAAVAAIEEDPGRLVPEDDPFGALVAELADFQRGVSRPGRLSLVGTMLQETTEPDVVDRYRAQVITPRRRRIRAIFEAAQRLGLIDQDADLSVAVTMCTGSWYGRALAGTPVPANWPQRTATLVWRALGGRPPTPDGSPDAAGLASRRSPESACADDGLPDGGFGDIGPRGTQWHQS</sequence>
<dbReference type="Proteomes" id="UP000271683">
    <property type="component" value="Unassembled WGS sequence"/>
</dbReference>
<dbReference type="GO" id="GO:0003700">
    <property type="term" value="F:DNA-binding transcription factor activity"/>
    <property type="evidence" value="ECO:0007669"/>
    <property type="project" value="TreeGrafter"/>
</dbReference>
<dbReference type="Pfam" id="PF16859">
    <property type="entry name" value="TetR_C_11"/>
    <property type="match status" value="1"/>
</dbReference>
<dbReference type="SUPFAM" id="SSF48498">
    <property type="entry name" value="Tetracyclin repressor-like, C-terminal domain"/>
    <property type="match status" value="1"/>
</dbReference>
<evidence type="ECO:0000256" key="4">
    <source>
        <dbReference type="PROSITE-ProRule" id="PRU00335"/>
    </source>
</evidence>
<feature type="region of interest" description="Disordered" evidence="5">
    <location>
        <begin position="207"/>
        <end position="255"/>
    </location>
</feature>
<dbReference type="SUPFAM" id="SSF46689">
    <property type="entry name" value="Homeodomain-like"/>
    <property type="match status" value="1"/>
</dbReference>
<gene>
    <name evidence="7" type="ORF">EDD30_2661</name>
</gene>
<keyword evidence="2 4" id="KW-0238">DNA-binding</keyword>
<dbReference type="AlphaFoldDB" id="A0A3N1GIA8"/>
<dbReference type="Pfam" id="PF00440">
    <property type="entry name" value="TetR_N"/>
    <property type="match status" value="1"/>
</dbReference>